<sequence length="751" mass="84181">MRYQKNTNSDVTINDVQFFDNYVPALEAGSYYISVNHELTTDKSKINFDARQEILVSAPQFTLDSTQIINKYPPLGSTGKYGEVIPHIVFKDPALPWERFLSKKGTPWLALMVFVENELNNGQSHSDKSSEISINEFLKPATTTLIGDISKEKDIDGNTTCRFINMSTKIFKDIAPTLEELPFLSHIRKINTANRPDMNLHEEGLFSVITANRFATAPTPGNNSQAIKNIVHLVSLEGLEQYLSATSNLNKYDNVSLITLASWTFLSAPDNLKDFKTLLGNLVLSSSNGTNLDRSSYSLRLPEPKITNTTNKIRETIIKRTKNGFVPLAYHTRSGEDTFAWYRGPLTPVLTKNLGNTFPTTDAALIYDKTNGVFDVSLASAWETGREVALADRDFIKKLNAFRNQNNNTAASLFNHLHSGHFSNKNKKLKKIHTTIQENFMALLTPRVIREIGNIADKRVIQKNSRATTASVEEFTSIHTFLEEPDVQEKLKKSITKYISPVADWLEHFALLYPIPFDKLVADEKMLPPESIRFFYLDMNWINAGIQGAMSLGVDSGKQFLFNRLTIEALGKASMVMKMIKKNKKNARSTSPKMMCGFLLRSALVSGWPNLSIQAVDKNNQSLTIMRLDHLSPNVLLCIFDDVPKTIELCEPQESLGFGVSSNGSITLRKVLNDSSIGTRIKTIPIRDLSFKQKYCMRSAESNVLNIAPSDPNGLIQKIAKELKINNLTPATFAIQMIKTVEAIKFDSQTI</sequence>
<evidence type="ECO:0000313" key="1">
    <source>
        <dbReference type="EMBL" id="RFS19953.1"/>
    </source>
</evidence>
<evidence type="ECO:0000313" key="2">
    <source>
        <dbReference type="Proteomes" id="UP000260644"/>
    </source>
</evidence>
<gene>
    <name evidence="1" type="ORF">DVR12_19680</name>
</gene>
<dbReference type="Proteomes" id="UP000260644">
    <property type="component" value="Unassembled WGS sequence"/>
</dbReference>
<organism evidence="1 2">
    <name type="scientific">Chitinophaga silvatica</name>
    <dbReference type="NCBI Taxonomy" id="2282649"/>
    <lineage>
        <taxon>Bacteria</taxon>
        <taxon>Pseudomonadati</taxon>
        <taxon>Bacteroidota</taxon>
        <taxon>Chitinophagia</taxon>
        <taxon>Chitinophagales</taxon>
        <taxon>Chitinophagaceae</taxon>
        <taxon>Chitinophaga</taxon>
    </lineage>
</organism>
<reference evidence="1 2" key="1">
    <citation type="submission" date="2018-07" db="EMBL/GenBank/DDBJ databases">
        <title>Chitinophaga K2CV101002-2 sp. nov., isolated from a monsoon evergreen broad-leaved forest soil.</title>
        <authorList>
            <person name="Lv Y."/>
        </authorList>
    </citation>
    <scope>NUCLEOTIDE SEQUENCE [LARGE SCALE GENOMIC DNA]</scope>
    <source>
        <strain evidence="1 2">GDMCC 1.1288</strain>
    </source>
</reference>
<keyword evidence="2" id="KW-1185">Reference proteome</keyword>
<accession>A0A3E1Y5E1</accession>
<dbReference type="RefSeq" id="WP_116977514.1">
    <property type="nucleotide sequence ID" value="NZ_QPMM01000011.1"/>
</dbReference>
<protein>
    <submittedName>
        <fullName evidence="1">Uncharacterized protein</fullName>
    </submittedName>
</protein>
<name>A0A3E1Y5E1_9BACT</name>
<comment type="caution">
    <text evidence="1">The sequence shown here is derived from an EMBL/GenBank/DDBJ whole genome shotgun (WGS) entry which is preliminary data.</text>
</comment>
<proteinExistence type="predicted"/>
<dbReference type="OrthoDB" id="4846903at2"/>
<dbReference type="EMBL" id="QPMM01000011">
    <property type="protein sequence ID" value="RFS19953.1"/>
    <property type="molecule type" value="Genomic_DNA"/>
</dbReference>
<dbReference type="AlphaFoldDB" id="A0A3E1Y5E1"/>